<feature type="domain" description="DinB-like" evidence="1">
    <location>
        <begin position="35"/>
        <end position="167"/>
    </location>
</feature>
<proteinExistence type="predicted"/>
<comment type="caution">
    <text evidence="2">The sequence shown here is derived from an EMBL/GenBank/DDBJ whole genome shotgun (WGS) entry which is preliminary data.</text>
</comment>
<dbReference type="EMBL" id="JBBEGM010000005">
    <property type="protein sequence ID" value="MEJ2862372.1"/>
    <property type="molecule type" value="Genomic_DNA"/>
</dbReference>
<dbReference type="Pfam" id="PF12867">
    <property type="entry name" value="DinB_2"/>
    <property type="match status" value="1"/>
</dbReference>
<organism evidence="2 3">
    <name type="scientific">Actinomycetospora flava</name>
    <dbReference type="NCBI Taxonomy" id="3129232"/>
    <lineage>
        <taxon>Bacteria</taxon>
        <taxon>Bacillati</taxon>
        <taxon>Actinomycetota</taxon>
        <taxon>Actinomycetes</taxon>
        <taxon>Pseudonocardiales</taxon>
        <taxon>Pseudonocardiaceae</taxon>
        <taxon>Actinomycetospora</taxon>
    </lineage>
</organism>
<dbReference type="InterPro" id="IPR034660">
    <property type="entry name" value="DinB/YfiT-like"/>
</dbReference>
<evidence type="ECO:0000313" key="3">
    <source>
        <dbReference type="Proteomes" id="UP001369736"/>
    </source>
</evidence>
<evidence type="ECO:0000313" key="2">
    <source>
        <dbReference type="EMBL" id="MEJ2862372.1"/>
    </source>
</evidence>
<dbReference type="SUPFAM" id="SSF109854">
    <property type="entry name" value="DinB/YfiT-like putative metalloenzymes"/>
    <property type="match status" value="1"/>
</dbReference>
<reference evidence="2 3" key="1">
    <citation type="submission" date="2024-03" db="EMBL/GenBank/DDBJ databases">
        <title>Actinomycetospora sp. OC33-EN07, a novel actinomycete isolated from wild orchid (Aerides multiflora).</title>
        <authorList>
            <person name="Suriyachadkun C."/>
        </authorList>
    </citation>
    <scope>NUCLEOTIDE SEQUENCE [LARGE SCALE GENOMIC DNA]</scope>
    <source>
        <strain evidence="2 3">OC33-EN07</strain>
    </source>
</reference>
<gene>
    <name evidence="2" type="ORF">WCD58_14470</name>
</gene>
<dbReference type="RefSeq" id="WP_337703746.1">
    <property type="nucleotide sequence ID" value="NZ_JBBEGM010000005.1"/>
</dbReference>
<name>A0ABU8M6X4_9PSEU</name>
<protein>
    <submittedName>
        <fullName evidence="2">DinB family protein</fullName>
    </submittedName>
</protein>
<evidence type="ECO:0000259" key="1">
    <source>
        <dbReference type="Pfam" id="PF12867"/>
    </source>
</evidence>
<sequence>MSLPPLTAEDHECVPCGMRFAELTIAGASGIVADVPRRAREAVAAVPVERRHGRPAEDVWSVAEYVCHLRDVAMTFTIRLHRARTEDRPALEPMFNDLRARRFRYDDHDLDAVLDQLAAVTPGLLREVERFGDADWDRTVTRLPHEERTARWLLRQAAHEGVHHVRDIIAM</sequence>
<keyword evidence="3" id="KW-1185">Reference proteome</keyword>
<dbReference type="Proteomes" id="UP001369736">
    <property type="component" value="Unassembled WGS sequence"/>
</dbReference>
<dbReference type="InterPro" id="IPR024775">
    <property type="entry name" value="DinB-like"/>
</dbReference>
<dbReference type="Gene3D" id="1.20.120.450">
    <property type="entry name" value="dinb family like domain"/>
    <property type="match status" value="1"/>
</dbReference>
<accession>A0ABU8M6X4</accession>